<dbReference type="Gene3D" id="3.60.15.30">
    <property type="entry name" value="Metallo-beta-lactamase domain"/>
    <property type="match status" value="1"/>
</dbReference>
<dbReference type="GO" id="GO:0018741">
    <property type="term" value="F:linear primary-alkylsulfatase activity"/>
    <property type="evidence" value="ECO:0007669"/>
    <property type="project" value="InterPro"/>
</dbReference>
<name>A0A0A1TW37_ENTIV</name>
<dbReference type="InterPro" id="IPR038536">
    <property type="entry name" value="Alkyl/aryl-sulf_dimr_sf"/>
</dbReference>
<dbReference type="InterPro" id="IPR029228">
    <property type="entry name" value="Alkyl_sulf_dimr"/>
</dbReference>
<sequence length="622" mass="70465">MACDFVKQHNTKVLSELDFTDKQDYADASHGFMCTIEGGAISNNKGGEVFNFHDTDFLEKECPETVNPSLWRQCQLNRIHGLFEVIPHKVYQFRGFDIANMTFVRGEKGWVVIDTLCCLESAAAGIQLVRDKVADLPVTAVLLTHSHGDHIKGLNSVLEENTEVYIPKDFFKVMVSENLLAGVAMERRCVYMFGSNLEKSPKGWVGCGLGTESGAGQISTFAPKHYVEIVEDTTKIVDGITIDFMYTPNAEAPTEMMMYFPELKAICTAEEINRLQHNLYTLRGAQVRNGKDWSKYIDNILVRYADKLDYSFGTHNWPTFGNENIVKYYEKQRDLYKYIHDQTLRQVNLGTTLNELPEKVVLPKSLSSVFYNRDYYGTVSHNCRAQCQYYLGFYDANPANLNPLTPVNLGTKYVEAIGGEERCITIAEDSFKNGEYQWAITLLNNVVFKNPRNEKARYLLADIYTQTAYMQESAVWRNCYLTAAFELRLKSGNEEQFNGESNVNDRILLKLPIAYLFDVFAVSLDPTPVEGIDLSFNITFTDTKENGYLLLKNSVLNNRSALVANCVTTVKCTKSDLVNLILNRISKETFLKQNEATGNIEDFFTLLNSIKIATPKFAVVEP</sequence>
<dbReference type="AlphaFoldDB" id="A0A0A1TW37"/>
<evidence type="ECO:0000256" key="4">
    <source>
        <dbReference type="ARBA" id="ARBA00033751"/>
    </source>
</evidence>
<dbReference type="SUPFAM" id="SSF56281">
    <property type="entry name" value="Metallo-hydrolase/oxidoreductase"/>
    <property type="match status" value="1"/>
</dbReference>
<dbReference type="RefSeq" id="XP_004184090.1">
    <property type="nucleotide sequence ID" value="XM_004184042.1"/>
</dbReference>
<dbReference type="OrthoDB" id="25229at2759"/>
<comment type="similarity">
    <text evidence="4">Belongs to the metallo-beta-lactamase superfamily. Type III sulfatase family.</text>
</comment>
<accession>A0A0A1TW37</accession>
<dbReference type="VEuPathDB" id="AmoebaDB:EIN_174290"/>
<evidence type="ECO:0000256" key="1">
    <source>
        <dbReference type="ARBA" id="ARBA00022723"/>
    </source>
</evidence>
<protein>
    <submittedName>
        <fullName evidence="6">Alkyl/aryl-sulfatase BDS1, putative</fullName>
    </submittedName>
</protein>
<keyword evidence="7" id="KW-1185">Reference proteome</keyword>
<dbReference type="EMBL" id="KB207112">
    <property type="protein sequence ID" value="ELP84744.1"/>
    <property type="molecule type" value="Genomic_DNA"/>
</dbReference>
<dbReference type="PANTHER" id="PTHR43223">
    <property type="entry name" value="ALKYL/ARYL-SULFATASE"/>
    <property type="match status" value="1"/>
</dbReference>
<dbReference type="Proteomes" id="UP000014680">
    <property type="component" value="Unassembled WGS sequence"/>
</dbReference>
<reference evidence="6 7" key="1">
    <citation type="submission" date="2012-10" db="EMBL/GenBank/DDBJ databases">
        <authorList>
            <person name="Zafar N."/>
            <person name="Inman J."/>
            <person name="Hall N."/>
            <person name="Lorenzi H."/>
            <person name="Caler E."/>
        </authorList>
    </citation>
    <scope>NUCLEOTIDE SEQUENCE [LARGE SCALE GENOMIC DNA]</scope>
    <source>
        <strain evidence="6 7">IP1</strain>
    </source>
</reference>
<dbReference type="KEGG" id="eiv:EIN_174290"/>
<keyword evidence="3" id="KW-0862">Zinc</keyword>
<dbReference type="InterPro" id="IPR001279">
    <property type="entry name" value="Metallo-B-lactamas"/>
</dbReference>
<gene>
    <name evidence="6" type="ORF">EIN_174290</name>
</gene>
<dbReference type="SMART" id="SM00849">
    <property type="entry name" value="Lactamase_B"/>
    <property type="match status" value="1"/>
</dbReference>
<dbReference type="GeneID" id="14883624"/>
<dbReference type="FunFam" id="3.60.15.30:FF:000001">
    <property type="entry name" value="Alkyl/aryl-sulfatase BDS1"/>
    <property type="match status" value="1"/>
</dbReference>
<dbReference type="Pfam" id="PF00753">
    <property type="entry name" value="Lactamase_B"/>
    <property type="match status" value="1"/>
</dbReference>
<organism evidence="6 7">
    <name type="scientific">Entamoeba invadens IP1</name>
    <dbReference type="NCBI Taxonomy" id="370355"/>
    <lineage>
        <taxon>Eukaryota</taxon>
        <taxon>Amoebozoa</taxon>
        <taxon>Evosea</taxon>
        <taxon>Archamoebae</taxon>
        <taxon>Mastigamoebida</taxon>
        <taxon>Entamoebidae</taxon>
        <taxon>Entamoeba</taxon>
    </lineage>
</organism>
<dbReference type="OMA" id="ENAGWRN"/>
<dbReference type="Gene3D" id="1.25.40.880">
    <property type="entry name" value="Alkyl sulfatase, dimerisation domain"/>
    <property type="match status" value="1"/>
</dbReference>
<dbReference type="Pfam" id="PF14864">
    <property type="entry name" value="Alkyl_sulf_C"/>
    <property type="match status" value="1"/>
</dbReference>
<dbReference type="Pfam" id="PF14863">
    <property type="entry name" value="Alkyl_sulf_dimr"/>
    <property type="match status" value="1"/>
</dbReference>
<evidence type="ECO:0000256" key="3">
    <source>
        <dbReference type="ARBA" id="ARBA00022833"/>
    </source>
</evidence>
<dbReference type="CDD" id="cd07710">
    <property type="entry name" value="arylsulfatase_Sdsa1-like_MBL-fold"/>
    <property type="match status" value="1"/>
</dbReference>
<feature type="domain" description="Metallo-beta-lactamase" evidence="5">
    <location>
        <begin position="98"/>
        <end position="315"/>
    </location>
</feature>
<dbReference type="InterPro" id="IPR052195">
    <property type="entry name" value="Bact_Alkyl/Aryl-Sulfatase"/>
</dbReference>
<proteinExistence type="inferred from homology"/>
<evidence type="ECO:0000313" key="7">
    <source>
        <dbReference type="Proteomes" id="UP000014680"/>
    </source>
</evidence>
<keyword evidence="2" id="KW-0378">Hydrolase</keyword>
<dbReference type="InterPro" id="IPR044097">
    <property type="entry name" value="Bds1/SdsA1_MBL-fold"/>
</dbReference>
<dbReference type="Gene3D" id="3.30.1050.10">
    <property type="entry name" value="SCP2 sterol-binding domain"/>
    <property type="match status" value="1"/>
</dbReference>
<dbReference type="InterPro" id="IPR036866">
    <property type="entry name" value="RibonucZ/Hydroxyglut_hydro"/>
</dbReference>
<keyword evidence="1" id="KW-0479">Metal-binding</keyword>
<evidence type="ECO:0000256" key="2">
    <source>
        <dbReference type="ARBA" id="ARBA00022801"/>
    </source>
</evidence>
<dbReference type="InterPro" id="IPR036527">
    <property type="entry name" value="SCP2_sterol-bd_dom_sf"/>
</dbReference>
<evidence type="ECO:0000259" key="5">
    <source>
        <dbReference type="SMART" id="SM00849"/>
    </source>
</evidence>
<dbReference type="InterPro" id="IPR029229">
    <property type="entry name" value="Alkyl_sulf_C"/>
</dbReference>
<dbReference type="GO" id="GO:0046872">
    <property type="term" value="F:metal ion binding"/>
    <property type="evidence" value="ECO:0007669"/>
    <property type="project" value="UniProtKB-KW"/>
</dbReference>
<evidence type="ECO:0000313" key="6">
    <source>
        <dbReference type="EMBL" id="ELP84744.1"/>
    </source>
</evidence>
<dbReference type="GO" id="GO:0018909">
    <property type="term" value="P:dodecyl sulfate metabolic process"/>
    <property type="evidence" value="ECO:0007669"/>
    <property type="project" value="InterPro"/>
</dbReference>
<dbReference type="PANTHER" id="PTHR43223:SF1">
    <property type="entry name" value="ALKYL_ARYL-SULFATASE BDS1"/>
    <property type="match status" value="1"/>
</dbReference>
<dbReference type="GO" id="GO:0046983">
    <property type="term" value="F:protein dimerization activity"/>
    <property type="evidence" value="ECO:0007669"/>
    <property type="project" value="InterPro"/>
</dbReference>
<dbReference type="SUPFAM" id="SSF55718">
    <property type="entry name" value="SCP-like"/>
    <property type="match status" value="1"/>
</dbReference>